<dbReference type="EMBL" id="VSSQ01005875">
    <property type="protein sequence ID" value="MPM30739.1"/>
    <property type="molecule type" value="Genomic_DNA"/>
</dbReference>
<accession>A0A644YR11</accession>
<proteinExistence type="predicted"/>
<dbReference type="AlphaFoldDB" id="A0A644YR11"/>
<organism evidence="2">
    <name type="scientific">bioreactor metagenome</name>
    <dbReference type="NCBI Taxonomy" id="1076179"/>
    <lineage>
        <taxon>unclassified sequences</taxon>
        <taxon>metagenomes</taxon>
        <taxon>ecological metagenomes</taxon>
    </lineage>
</organism>
<protein>
    <submittedName>
        <fullName evidence="2">Uncharacterized protein</fullName>
    </submittedName>
</protein>
<evidence type="ECO:0000256" key="1">
    <source>
        <dbReference type="SAM" id="Phobius"/>
    </source>
</evidence>
<name>A0A644YR11_9ZZZZ</name>
<comment type="caution">
    <text evidence="2">The sequence shown here is derived from an EMBL/GenBank/DDBJ whole genome shotgun (WGS) entry which is preliminary data.</text>
</comment>
<gene>
    <name evidence="2" type="ORF">SDC9_77289</name>
</gene>
<feature type="transmembrane region" description="Helical" evidence="1">
    <location>
        <begin position="12"/>
        <end position="32"/>
    </location>
</feature>
<sequence length="67" mass="7407">MSNKIEKLYGGPAIILTIIGILVTSFLFYYMFKYADEGNLLMVIALPLVISFVALIAARFMGSTIND</sequence>
<keyword evidence="1" id="KW-0472">Membrane</keyword>
<keyword evidence="1" id="KW-1133">Transmembrane helix</keyword>
<keyword evidence="1" id="KW-0812">Transmembrane</keyword>
<evidence type="ECO:0000313" key="2">
    <source>
        <dbReference type="EMBL" id="MPM30739.1"/>
    </source>
</evidence>
<feature type="transmembrane region" description="Helical" evidence="1">
    <location>
        <begin position="38"/>
        <end position="58"/>
    </location>
</feature>
<reference evidence="2" key="1">
    <citation type="submission" date="2019-08" db="EMBL/GenBank/DDBJ databases">
        <authorList>
            <person name="Kucharzyk K."/>
            <person name="Murdoch R.W."/>
            <person name="Higgins S."/>
            <person name="Loffler F."/>
        </authorList>
    </citation>
    <scope>NUCLEOTIDE SEQUENCE</scope>
</reference>